<name>A0A223LFD3_9CAUD</name>
<feature type="coiled-coil region" evidence="1">
    <location>
        <begin position="18"/>
        <end position="81"/>
    </location>
</feature>
<proteinExistence type="predicted"/>
<dbReference type="RefSeq" id="YP_009834401.1">
    <property type="nucleotide sequence ID" value="NC_048673.1"/>
</dbReference>
<sequence>MISKIKDMFYSDPLPPSIPTTDAMIQQLEDLKEQAEKRAETDTNAIGYTMVQMDDLTNAYMKDLKDLEASYEAQKQLLANEHQHTIGELETVVSKLKSSKVKSTSIALTLRTQLDILKGC</sequence>
<evidence type="ECO:0000256" key="1">
    <source>
        <dbReference type="SAM" id="Coils"/>
    </source>
</evidence>
<keyword evidence="1" id="KW-0175">Coiled coil</keyword>
<dbReference type="EMBL" id="MF448340">
    <property type="protein sequence ID" value="ASU00451.1"/>
    <property type="molecule type" value="Genomic_DNA"/>
</dbReference>
<dbReference type="KEGG" id="vg:55604468"/>
<evidence type="ECO:0000313" key="2">
    <source>
        <dbReference type="EMBL" id="ASU00451.1"/>
    </source>
</evidence>
<accession>A0A223LFD3</accession>
<dbReference type="Proteomes" id="UP000226092">
    <property type="component" value="Segment"/>
</dbReference>
<organism evidence="2 3">
    <name type="scientific">Aeromonas phage AS-zj</name>
    <dbReference type="NCBI Taxonomy" id="2024208"/>
    <lineage>
        <taxon>Viruses</taxon>
        <taxon>Duplodnaviria</taxon>
        <taxon>Heunggongvirae</taxon>
        <taxon>Uroviricota</taxon>
        <taxon>Caudoviricetes</taxon>
        <taxon>Pantevenvirales</taxon>
        <taxon>Straboviridae</taxon>
        <taxon>Emmerichvirinae</taxon>
        <taxon>Ceceduovirus</taxon>
        <taxon>Ceceduovirus aszj</taxon>
    </lineage>
</organism>
<protein>
    <submittedName>
        <fullName evidence="2">Uncharacterized protein</fullName>
    </submittedName>
</protein>
<evidence type="ECO:0000313" key="3">
    <source>
        <dbReference type="Proteomes" id="UP000226092"/>
    </source>
</evidence>
<reference evidence="2 3" key="1">
    <citation type="submission" date="2017-07" db="EMBL/GenBank/DDBJ databases">
        <title>In vitro design and evaluation of phage cocktails against multidrug-resistant Aeromonas salmonicida.</title>
        <authorList>
            <person name="Chen L."/>
            <person name="Yuan S."/>
            <person name="Ma Y."/>
        </authorList>
    </citation>
    <scope>NUCLEOTIDE SEQUENCE [LARGE SCALE GENOMIC DNA]</scope>
</reference>
<keyword evidence="3" id="KW-1185">Reference proteome</keyword>
<dbReference type="GeneID" id="55604468"/>